<dbReference type="InterPro" id="IPR036388">
    <property type="entry name" value="WH-like_DNA-bd_sf"/>
</dbReference>
<evidence type="ECO:0000313" key="10">
    <source>
        <dbReference type="Proteomes" id="UP000636956"/>
    </source>
</evidence>
<evidence type="ECO:0000313" key="9">
    <source>
        <dbReference type="EMBL" id="GGJ67849.1"/>
    </source>
</evidence>
<dbReference type="Pfam" id="PF04542">
    <property type="entry name" value="Sigma70_r2"/>
    <property type="match status" value="1"/>
</dbReference>
<dbReference type="Gene3D" id="3.10.450.50">
    <property type="match status" value="1"/>
</dbReference>
<dbReference type="InterPro" id="IPR014284">
    <property type="entry name" value="RNA_pol_sigma-70_dom"/>
</dbReference>
<keyword evidence="10" id="KW-1185">Reference proteome</keyword>
<dbReference type="InterPro" id="IPR037401">
    <property type="entry name" value="SnoaL-like"/>
</dbReference>
<dbReference type="SUPFAM" id="SSF88659">
    <property type="entry name" value="Sigma3 and sigma4 domains of RNA polymerase sigma factors"/>
    <property type="match status" value="1"/>
</dbReference>
<dbReference type="SUPFAM" id="SSF54427">
    <property type="entry name" value="NTF2-like"/>
    <property type="match status" value="1"/>
</dbReference>
<feature type="domain" description="SnoaL-like" evidence="8">
    <location>
        <begin position="179"/>
        <end position="235"/>
    </location>
</feature>
<dbReference type="RefSeq" id="WP_188741572.1">
    <property type="nucleotide sequence ID" value="NZ_BAABFW010000007.1"/>
</dbReference>
<dbReference type="SUPFAM" id="SSF88946">
    <property type="entry name" value="Sigma2 domain of RNA polymerase sigma factors"/>
    <property type="match status" value="1"/>
</dbReference>
<dbReference type="Pfam" id="PF08281">
    <property type="entry name" value="Sigma70_r4_2"/>
    <property type="match status" value="1"/>
</dbReference>
<comment type="subunit">
    <text evidence="2">Interacts transiently with the RNA polymerase catalytic core formed by RpoA, RpoB, RpoC and RpoZ (2 alpha, 1 beta, 1 beta' and 1 omega subunit) to form the RNA polymerase holoenzyme that can initiate transcription.</text>
</comment>
<evidence type="ECO:0000259" key="7">
    <source>
        <dbReference type="Pfam" id="PF08281"/>
    </source>
</evidence>
<evidence type="ECO:0000259" key="8">
    <source>
        <dbReference type="Pfam" id="PF12680"/>
    </source>
</evidence>
<dbReference type="InterPro" id="IPR052704">
    <property type="entry name" value="ECF_Sigma-70_Domain"/>
</dbReference>
<dbReference type="NCBIfam" id="TIGR02937">
    <property type="entry name" value="sigma70-ECF"/>
    <property type="match status" value="1"/>
</dbReference>
<sequence length="313" mass="33972">MPGTAVVPEELRPLMFSIAYRMLGSVVEAEDVVQDAYLRIEERRVAGLNIENPEAFASTVATRLAIDALRSARRRREVYVGPWMPEPLPDDDADPAHRVERDETLSFAFLAVLERLGPVERAVFLLREVFAYDYPAIAEIVGRDEPACRQILHRAKARIADGRPRFDADEERDAELTDAFFAALEAGDVDRLVGVLADDVVFYGDGGGRAPAIREPLRGSVAVARFLAGLVRRGALMGVRHERRPVNGTPALWVRAPDGALLSILMVQFDTGTVQVIANQLNPGKLTHLGPVGDLYALIGGGASSSSDGAPPA</sequence>
<gene>
    <name evidence="9" type="ORF">GCM10011372_02050</name>
</gene>
<dbReference type="Pfam" id="PF12680">
    <property type="entry name" value="SnoaL_2"/>
    <property type="match status" value="1"/>
</dbReference>
<dbReference type="InterPro" id="IPR013249">
    <property type="entry name" value="RNA_pol_sigma70_r4_t2"/>
</dbReference>
<dbReference type="Gene3D" id="1.10.1740.10">
    <property type="match status" value="1"/>
</dbReference>
<dbReference type="InterPro" id="IPR013324">
    <property type="entry name" value="RNA_pol_sigma_r3/r4-like"/>
</dbReference>
<dbReference type="Proteomes" id="UP000636956">
    <property type="component" value="Unassembled WGS sequence"/>
</dbReference>
<name>A0A917UM13_9MICO</name>
<dbReference type="InterPro" id="IPR013325">
    <property type="entry name" value="RNA_pol_sigma_r2"/>
</dbReference>
<feature type="domain" description="RNA polymerase sigma factor 70 region 4 type 2" evidence="7">
    <location>
        <begin position="108"/>
        <end position="159"/>
    </location>
</feature>
<comment type="similarity">
    <text evidence="1">Belongs to the sigma-70 factor family. ECF subfamily.</text>
</comment>
<keyword evidence="4" id="KW-0731">Sigma factor</keyword>
<dbReference type="GO" id="GO:0003677">
    <property type="term" value="F:DNA binding"/>
    <property type="evidence" value="ECO:0007669"/>
    <property type="project" value="InterPro"/>
</dbReference>
<dbReference type="PANTHER" id="PTHR30173">
    <property type="entry name" value="SIGMA 19 FACTOR"/>
    <property type="match status" value="1"/>
</dbReference>
<evidence type="ECO:0000259" key="6">
    <source>
        <dbReference type="Pfam" id="PF04542"/>
    </source>
</evidence>
<dbReference type="AlphaFoldDB" id="A0A917UM13"/>
<keyword evidence="3" id="KW-0805">Transcription regulation</keyword>
<proteinExistence type="inferred from homology"/>
<organism evidence="9 10">
    <name type="scientific">Agromyces bauzanensis</name>
    <dbReference type="NCBI Taxonomy" id="1308924"/>
    <lineage>
        <taxon>Bacteria</taxon>
        <taxon>Bacillati</taxon>
        <taxon>Actinomycetota</taxon>
        <taxon>Actinomycetes</taxon>
        <taxon>Micrococcales</taxon>
        <taxon>Microbacteriaceae</taxon>
        <taxon>Agromyces</taxon>
    </lineage>
</organism>
<evidence type="ECO:0000256" key="2">
    <source>
        <dbReference type="ARBA" id="ARBA00011344"/>
    </source>
</evidence>
<evidence type="ECO:0000256" key="4">
    <source>
        <dbReference type="ARBA" id="ARBA00023082"/>
    </source>
</evidence>
<dbReference type="GO" id="GO:0006352">
    <property type="term" value="P:DNA-templated transcription initiation"/>
    <property type="evidence" value="ECO:0007669"/>
    <property type="project" value="InterPro"/>
</dbReference>
<protein>
    <submittedName>
        <fullName evidence="9">RNA polymerase sigma factor SigJ</fullName>
    </submittedName>
</protein>
<comment type="caution">
    <text evidence="9">The sequence shown here is derived from an EMBL/GenBank/DDBJ whole genome shotgun (WGS) entry which is preliminary data.</text>
</comment>
<dbReference type="GO" id="GO:0016987">
    <property type="term" value="F:sigma factor activity"/>
    <property type="evidence" value="ECO:0007669"/>
    <property type="project" value="UniProtKB-KW"/>
</dbReference>
<evidence type="ECO:0000256" key="1">
    <source>
        <dbReference type="ARBA" id="ARBA00010641"/>
    </source>
</evidence>
<dbReference type="InterPro" id="IPR032710">
    <property type="entry name" value="NTF2-like_dom_sf"/>
</dbReference>
<feature type="domain" description="RNA polymerase sigma-70 region 2" evidence="6">
    <location>
        <begin position="10"/>
        <end position="75"/>
    </location>
</feature>
<dbReference type="NCBIfam" id="NF007214">
    <property type="entry name" value="PRK09636.1"/>
    <property type="match status" value="1"/>
</dbReference>
<evidence type="ECO:0000256" key="5">
    <source>
        <dbReference type="ARBA" id="ARBA00023163"/>
    </source>
</evidence>
<dbReference type="PANTHER" id="PTHR30173:SF36">
    <property type="entry name" value="ECF RNA POLYMERASE SIGMA FACTOR SIGJ"/>
    <property type="match status" value="1"/>
</dbReference>
<dbReference type="InterPro" id="IPR007627">
    <property type="entry name" value="RNA_pol_sigma70_r2"/>
</dbReference>
<dbReference type="EMBL" id="BMMD01000001">
    <property type="protein sequence ID" value="GGJ67849.1"/>
    <property type="molecule type" value="Genomic_DNA"/>
</dbReference>
<accession>A0A917UM13</accession>
<reference evidence="9" key="2">
    <citation type="submission" date="2020-09" db="EMBL/GenBank/DDBJ databases">
        <authorList>
            <person name="Sun Q."/>
            <person name="Zhou Y."/>
        </authorList>
    </citation>
    <scope>NUCLEOTIDE SEQUENCE</scope>
    <source>
        <strain evidence="9">CGMCC 1.8984</strain>
    </source>
</reference>
<evidence type="ECO:0000256" key="3">
    <source>
        <dbReference type="ARBA" id="ARBA00023015"/>
    </source>
</evidence>
<keyword evidence="5" id="KW-0804">Transcription</keyword>
<dbReference type="Gene3D" id="1.10.10.10">
    <property type="entry name" value="Winged helix-like DNA-binding domain superfamily/Winged helix DNA-binding domain"/>
    <property type="match status" value="1"/>
</dbReference>
<reference evidence="9" key="1">
    <citation type="journal article" date="2014" name="Int. J. Syst. Evol. Microbiol.">
        <title>Complete genome sequence of Corynebacterium casei LMG S-19264T (=DSM 44701T), isolated from a smear-ripened cheese.</title>
        <authorList>
            <consortium name="US DOE Joint Genome Institute (JGI-PGF)"/>
            <person name="Walter F."/>
            <person name="Albersmeier A."/>
            <person name="Kalinowski J."/>
            <person name="Ruckert C."/>
        </authorList>
    </citation>
    <scope>NUCLEOTIDE SEQUENCE</scope>
    <source>
        <strain evidence="9">CGMCC 1.8984</strain>
    </source>
</reference>